<accession>A0AA46MQ63</accession>
<dbReference type="Proteomes" id="UP001157400">
    <property type="component" value="Segment"/>
</dbReference>
<gene>
    <name evidence="1" type="ORF">11324_00022</name>
</gene>
<proteinExistence type="predicted"/>
<reference evidence="1" key="1">
    <citation type="submission" date="2021-10" db="EMBL/GenBank/DDBJ databases">
        <authorList>
            <person name="Medvedeva S."/>
            <person name="Sun J."/>
            <person name="Yutin N."/>
            <person name="Koonin E.V."/>
            <person name="Nunoura T."/>
            <person name="Rinke C."/>
            <person name="Krupovic M."/>
        </authorList>
    </citation>
    <scope>NUCLEOTIDE SEQUENCE</scope>
    <source>
        <strain evidence="1">SkuldV1</strain>
    </source>
</reference>
<evidence type="ECO:0000313" key="2">
    <source>
        <dbReference type="Proteomes" id="UP001157400"/>
    </source>
</evidence>
<sequence>MSEKPYRITLILGEYDSDGFWNVFDKTEVSRDKEVLIEILDNIVKDCRNYIKKRILI</sequence>
<protein>
    <submittedName>
        <fullName evidence="1">Uncharacterized protein</fullName>
    </submittedName>
</protein>
<organism evidence="1 2">
    <name type="scientific">Lokiarchaeia virus SkuldV1</name>
    <dbReference type="NCBI Taxonomy" id="3058189"/>
    <lineage>
        <taxon>Viruses</taxon>
        <taxon>Varidnaviria</taxon>
        <taxon>Abadenavirae</taxon>
        <taxon>Produgelaviricota</taxon>
        <taxon>Belvinaviricetes</taxon>
        <taxon>Atroposvirales</taxon>
        <taxon>Skuldviridae</taxon>
        <taxon>Delusorvirus</taxon>
        <taxon>Delusorvirus hikurangiense</taxon>
    </lineage>
</organism>
<evidence type="ECO:0000313" key="1">
    <source>
        <dbReference type="EMBL" id="UPO70976.1"/>
    </source>
</evidence>
<name>A0AA46MQ63_9VIRU</name>
<dbReference type="EMBL" id="OK558607">
    <property type="protein sequence ID" value="UPO70976.1"/>
    <property type="molecule type" value="Genomic_DNA"/>
</dbReference>
<keyword evidence="2" id="KW-1185">Reference proteome</keyword>